<evidence type="ECO:0000313" key="2">
    <source>
        <dbReference type="EMBL" id="ADP15402.1"/>
    </source>
</evidence>
<dbReference type="eggNOG" id="ENOG5033E4N">
    <property type="taxonomic scope" value="Bacteria"/>
</dbReference>
<evidence type="ECO:0000259" key="1">
    <source>
        <dbReference type="Pfam" id="PF23961"/>
    </source>
</evidence>
<dbReference type="RefSeq" id="WP_013392733.1">
    <property type="nucleotide sequence ID" value="NC_014640.1"/>
</dbReference>
<gene>
    <name evidence="2" type="ordered locus">AXYL_02073</name>
</gene>
<dbReference type="Pfam" id="PF23961">
    <property type="entry name" value="Phage_tail_terminator_9"/>
    <property type="match status" value="1"/>
</dbReference>
<dbReference type="KEGG" id="axy:AXYL_02073"/>
<evidence type="ECO:0000313" key="3">
    <source>
        <dbReference type="Proteomes" id="UP000006876"/>
    </source>
</evidence>
<dbReference type="NCBIfam" id="NF047498">
    <property type="entry name" value="LIC_12616_fam"/>
    <property type="match status" value="1"/>
</dbReference>
<dbReference type="HOGENOM" id="CLU_144086_0_0_4"/>
<organism evidence="2 3">
    <name type="scientific">Achromobacter xylosoxidans (strain A8)</name>
    <dbReference type="NCBI Taxonomy" id="762376"/>
    <lineage>
        <taxon>Bacteria</taxon>
        <taxon>Pseudomonadati</taxon>
        <taxon>Pseudomonadota</taxon>
        <taxon>Betaproteobacteria</taxon>
        <taxon>Burkholderiales</taxon>
        <taxon>Alcaligenaceae</taxon>
        <taxon>Achromobacter</taxon>
    </lineage>
</organism>
<dbReference type="EMBL" id="CP002287">
    <property type="protein sequence ID" value="ADP15402.1"/>
    <property type="molecule type" value="Genomic_DNA"/>
</dbReference>
<sequence>MAPEDRIFELIEAAAGATPVIFANENGKRPMTPYIAMAVRWAKISGAEVGRVDDDGAQSVHQHDDATVELQSFGAAAYDELDDLALKLRHPLYEERAEALGLALFEIGRLQNIPVLRDAARYEKRGVMELGIRYARSFAAHVGLIEAVEGGFTTTGGVVDFPEKTFSIPAAAKP</sequence>
<dbReference type="PATRIC" id="fig|762376.5.peg.2070"/>
<proteinExistence type="predicted"/>
<feature type="domain" description="Phage neck terminator protein gp12-like" evidence="1">
    <location>
        <begin position="20"/>
        <end position="153"/>
    </location>
</feature>
<dbReference type="InterPro" id="IPR057087">
    <property type="entry name" value="Gp12-like"/>
</dbReference>
<dbReference type="Proteomes" id="UP000006876">
    <property type="component" value="Chromosome"/>
</dbReference>
<dbReference type="OrthoDB" id="8656400at2"/>
<protein>
    <recommendedName>
        <fullName evidence="1">Phage neck terminator protein gp12-like domain-containing protein</fullName>
    </recommendedName>
</protein>
<accession>E3HGR6</accession>
<reference evidence="2 3" key="1">
    <citation type="journal article" date="2011" name="J. Bacteriol.">
        <title>Complete genome sequence of the haloaromatic acid-degrading bacterium Achromobacter xylosoxidans A8.</title>
        <authorList>
            <person name="Strnad H."/>
            <person name="Ridl J."/>
            <person name="Paces J."/>
            <person name="Kolar M."/>
            <person name="Vlcek C."/>
            <person name="Paces V."/>
        </authorList>
    </citation>
    <scope>NUCLEOTIDE SEQUENCE [LARGE SCALE GENOMIC DNA]</scope>
    <source>
        <strain evidence="2 3">A8</strain>
    </source>
</reference>
<dbReference type="AlphaFoldDB" id="E3HGR6"/>
<name>E3HGR6_ACHXA</name>
<dbReference type="STRING" id="762376.AXYL_02073"/>